<accession>A0A0J1JXF7</accession>
<organism evidence="3 4">
    <name type="scientific">Photobacterium aquae</name>
    <dbReference type="NCBI Taxonomy" id="1195763"/>
    <lineage>
        <taxon>Bacteria</taxon>
        <taxon>Pseudomonadati</taxon>
        <taxon>Pseudomonadota</taxon>
        <taxon>Gammaproteobacteria</taxon>
        <taxon>Vibrionales</taxon>
        <taxon>Vibrionaceae</taxon>
        <taxon>Photobacterium</taxon>
    </lineage>
</organism>
<dbReference type="OrthoDB" id="8546610at2"/>
<dbReference type="SUPFAM" id="SSF50630">
    <property type="entry name" value="Acid proteases"/>
    <property type="match status" value="3"/>
</dbReference>
<evidence type="ECO:0000313" key="4">
    <source>
        <dbReference type="Proteomes" id="UP000036097"/>
    </source>
</evidence>
<dbReference type="PANTHER" id="PTHR38037">
    <property type="entry name" value="ZN_PROTEASE DOMAIN-CONTAINING PROTEIN"/>
    <property type="match status" value="1"/>
</dbReference>
<keyword evidence="4" id="KW-1185">Reference proteome</keyword>
<dbReference type="Proteomes" id="UP000036097">
    <property type="component" value="Unassembled WGS sequence"/>
</dbReference>
<dbReference type="STRING" id="1195763.ABT56_07450"/>
<proteinExistence type="predicted"/>
<evidence type="ECO:0000313" key="3">
    <source>
        <dbReference type="EMBL" id="KLV06977.1"/>
    </source>
</evidence>
<name>A0A0J1JXF7_9GAMM</name>
<protein>
    <recommendedName>
        <fullName evidence="2">Retropepsin-like aspartic endopeptidase domain-containing protein</fullName>
    </recommendedName>
</protein>
<gene>
    <name evidence="3" type="ORF">ABT56_07450</name>
</gene>
<dbReference type="EMBL" id="LDOT01000007">
    <property type="protein sequence ID" value="KLV06977.1"/>
    <property type="molecule type" value="Genomic_DNA"/>
</dbReference>
<keyword evidence="1" id="KW-0732">Signal</keyword>
<dbReference type="AlphaFoldDB" id="A0A0J1JXF7"/>
<dbReference type="Pfam" id="PF05618">
    <property type="entry name" value="Zn_protease"/>
    <property type="match status" value="2"/>
</dbReference>
<feature type="domain" description="Retropepsin-like aspartic endopeptidase" evidence="2">
    <location>
        <begin position="133"/>
        <end position="212"/>
    </location>
</feature>
<dbReference type="InterPro" id="IPR021109">
    <property type="entry name" value="Peptidase_aspartic_dom_sf"/>
</dbReference>
<evidence type="ECO:0000256" key="1">
    <source>
        <dbReference type="SAM" id="SignalP"/>
    </source>
</evidence>
<evidence type="ECO:0000259" key="2">
    <source>
        <dbReference type="Pfam" id="PF05618"/>
    </source>
</evidence>
<comment type="caution">
    <text evidence="3">The sequence shown here is derived from an EMBL/GenBank/DDBJ whole genome shotgun (WGS) entry which is preliminary data.</text>
</comment>
<dbReference type="RefSeq" id="WP_047878247.1">
    <property type="nucleotide sequence ID" value="NZ_LDOT01000007.1"/>
</dbReference>
<sequence length="622" mass="69557">MSSRLFFAALLALISTSLPVHAANTQFEQVFASRQTVEKKIVLGRIEFVTLPGITELSGIALPAKIDTGADSTSIHATNIKITATDPEFDGLSGEALLNAIASHYDALNTTALRDRDDKTNIMVTFDLTNPIDGDTITLTKPLFRLAMIKSRGDGHLARPVIKLKLDIAGTTVDTEVNLANRSRFSYPILVGKTFLKQTAWVDAGFNYLQAQHNAKLIGSKEQAKINDIPVNVSISFKNRYSILHAKKVKIDKHKQTVTFQLTGRNKQSQSLTLPIDRMLTFKDGQRPLVYVPVTMGNHTYPIQAYLRDRSKYSSQLRLGTEALSQHFMVHLGKQNLSEKPLELAISAAKEKSTLQISAQENLTIDGSQYQAIPSTTIKTPLLNVNRIDEKRNEFGEQVSYRTTDIHGRVKNIEKPLKHKLRIGKEIRPVVGAEIKLPDNLLLKDIALSAEHEHTGYSEFEISPELIPGKIIINTRTTYLLEKTKPVKAGYIEQVKLAGMSFPAKLDTGADISSIHATDIKPFDKDGEKWVTFTYRNTQGDTHTFTKKVLKEMRIKAREGEASKVRLVVPLTVQLGKLKYEVAVNLRDRSRFKYSMILGQNFLQHNIIVSSDKQYILTQSGR</sequence>
<feature type="chain" id="PRO_5005253907" description="Retropepsin-like aspartic endopeptidase domain-containing protein" evidence="1">
    <location>
        <begin position="23"/>
        <end position="622"/>
    </location>
</feature>
<reference evidence="3 4" key="1">
    <citation type="submission" date="2015-05" db="EMBL/GenBank/DDBJ databases">
        <title>Photobacterium galathea sp. nov.</title>
        <authorList>
            <person name="Machado H."/>
            <person name="Gram L."/>
        </authorList>
    </citation>
    <scope>NUCLEOTIDE SEQUENCE [LARGE SCALE GENOMIC DNA]</scope>
    <source>
        <strain evidence="3 4">CGMCC 1.12159</strain>
    </source>
</reference>
<dbReference type="InterPro" id="IPR008503">
    <property type="entry name" value="Asp_endopeptidase"/>
</dbReference>
<feature type="signal peptide" evidence="1">
    <location>
        <begin position="1"/>
        <end position="22"/>
    </location>
</feature>
<dbReference type="PANTHER" id="PTHR38037:SF2">
    <property type="entry name" value="ATP-DEPENDENT ZINC PROTEASE DOMAIN-CONTAINING PROTEIN-RELATED"/>
    <property type="match status" value="1"/>
</dbReference>
<dbReference type="PATRIC" id="fig|1195763.3.peg.1593"/>
<dbReference type="Gene3D" id="2.40.70.10">
    <property type="entry name" value="Acid Proteases"/>
    <property type="match status" value="3"/>
</dbReference>
<feature type="domain" description="Retropepsin-like aspartic endopeptidase" evidence="2">
    <location>
        <begin position="490"/>
        <end position="617"/>
    </location>
</feature>